<dbReference type="Proteomes" id="UP000022910">
    <property type="component" value="Unassembled WGS sequence"/>
</dbReference>
<sequence>MDFSSPVSPRNGHNLIAQSHIPLPPRMSLITGPDTSPQDHFSSLTATVTELTKTVQQGMAQQKQFLAARDNANFQ</sequence>
<organism evidence="1 2">
    <name type="scientific">Rhizophagus irregularis (strain DAOM 197198w)</name>
    <name type="common">Glomus intraradices</name>
    <dbReference type="NCBI Taxonomy" id="1432141"/>
    <lineage>
        <taxon>Eukaryota</taxon>
        <taxon>Fungi</taxon>
        <taxon>Fungi incertae sedis</taxon>
        <taxon>Mucoromycota</taxon>
        <taxon>Glomeromycotina</taxon>
        <taxon>Glomeromycetes</taxon>
        <taxon>Glomerales</taxon>
        <taxon>Glomeraceae</taxon>
        <taxon>Rhizophagus</taxon>
    </lineage>
</organism>
<protein>
    <submittedName>
        <fullName evidence="1">Uncharacterized protein</fullName>
    </submittedName>
</protein>
<dbReference type="AlphaFoldDB" id="A0A015K7Z2"/>
<reference evidence="1 2" key="1">
    <citation type="submission" date="2014-02" db="EMBL/GenBank/DDBJ databases">
        <title>Single nucleus genome sequencing reveals high similarity among nuclei of an endomycorrhizal fungus.</title>
        <authorList>
            <person name="Lin K."/>
            <person name="Geurts R."/>
            <person name="Zhang Z."/>
            <person name="Limpens E."/>
            <person name="Saunders D.G."/>
            <person name="Mu D."/>
            <person name="Pang E."/>
            <person name="Cao H."/>
            <person name="Cha H."/>
            <person name="Lin T."/>
            <person name="Zhou Q."/>
            <person name="Shang Y."/>
            <person name="Li Y."/>
            <person name="Ivanov S."/>
            <person name="Sharma T."/>
            <person name="Velzen R.V."/>
            <person name="Ruijter N.D."/>
            <person name="Aanen D.K."/>
            <person name="Win J."/>
            <person name="Kamoun S."/>
            <person name="Bisseling T."/>
            <person name="Huang S."/>
        </authorList>
    </citation>
    <scope>NUCLEOTIDE SEQUENCE [LARGE SCALE GENOMIC DNA]</scope>
    <source>
        <strain evidence="2">DAOM197198w</strain>
    </source>
</reference>
<dbReference type="OrthoDB" id="10388008at2759"/>
<evidence type="ECO:0000313" key="1">
    <source>
        <dbReference type="EMBL" id="EXX63619.1"/>
    </source>
</evidence>
<accession>A0A015K7Z2</accession>
<proteinExistence type="predicted"/>
<dbReference type="HOGENOM" id="CLU_2672416_0_0_1"/>
<dbReference type="EMBL" id="JEMT01023856">
    <property type="protein sequence ID" value="EXX63619.1"/>
    <property type="molecule type" value="Genomic_DNA"/>
</dbReference>
<evidence type="ECO:0000313" key="2">
    <source>
        <dbReference type="Proteomes" id="UP000022910"/>
    </source>
</evidence>
<name>A0A015K7Z2_RHIIW</name>
<comment type="caution">
    <text evidence="1">The sequence shown here is derived from an EMBL/GenBank/DDBJ whole genome shotgun (WGS) entry which is preliminary data.</text>
</comment>
<gene>
    <name evidence="1" type="ORF">RirG_150720</name>
</gene>
<keyword evidence="2" id="KW-1185">Reference proteome</keyword>